<gene>
    <name evidence="2" type="ORF">GCM10008905_08090</name>
</gene>
<keyword evidence="3" id="KW-1185">Reference proteome</keyword>
<dbReference type="Gene3D" id="3.40.630.30">
    <property type="match status" value="1"/>
</dbReference>
<dbReference type="PANTHER" id="PTHR43072">
    <property type="entry name" value="N-ACETYLTRANSFERASE"/>
    <property type="match status" value="1"/>
</dbReference>
<dbReference type="EMBL" id="BAAACF010000001">
    <property type="protein sequence ID" value="GAA0719701.1"/>
    <property type="molecule type" value="Genomic_DNA"/>
</dbReference>
<comment type="caution">
    <text evidence="2">The sequence shown here is derived from an EMBL/GenBank/DDBJ whole genome shotgun (WGS) entry which is preliminary data.</text>
</comment>
<dbReference type="Pfam" id="PF00583">
    <property type="entry name" value="Acetyltransf_1"/>
    <property type="match status" value="1"/>
</dbReference>
<feature type="domain" description="N-acetyltransferase" evidence="1">
    <location>
        <begin position="1"/>
        <end position="165"/>
    </location>
</feature>
<dbReference type="RefSeq" id="WP_343766934.1">
    <property type="nucleotide sequence ID" value="NZ_BAAACF010000001.1"/>
</dbReference>
<evidence type="ECO:0000259" key="1">
    <source>
        <dbReference type="PROSITE" id="PS51186"/>
    </source>
</evidence>
<dbReference type="InterPro" id="IPR000182">
    <property type="entry name" value="GNAT_dom"/>
</dbReference>
<name>A0ABP3TX26_9CLOT</name>
<dbReference type="InterPro" id="IPR016181">
    <property type="entry name" value="Acyl_CoA_acyltransferase"/>
</dbReference>
<evidence type="ECO:0000313" key="2">
    <source>
        <dbReference type="EMBL" id="GAA0719701.1"/>
    </source>
</evidence>
<accession>A0ABP3TX26</accession>
<organism evidence="2 3">
    <name type="scientific">Clostridium malenominatum</name>
    <dbReference type="NCBI Taxonomy" id="1539"/>
    <lineage>
        <taxon>Bacteria</taxon>
        <taxon>Bacillati</taxon>
        <taxon>Bacillota</taxon>
        <taxon>Clostridia</taxon>
        <taxon>Eubacteriales</taxon>
        <taxon>Clostridiaceae</taxon>
        <taxon>Clostridium</taxon>
    </lineage>
</organism>
<protein>
    <submittedName>
        <fullName evidence="2">GNAT family N-acetyltransferase</fullName>
    </submittedName>
</protein>
<proteinExistence type="predicted"/>
<dbReference type="PANTHER" id="PTHR43072:SF60">
    <property type="entry name" value="L-2,4-DIAMINOBUTYRIC ACID ACETYLTRANSFERASE"/>
    <property type="match status" value="1"/>
</dbReference>
<dbReference type="SUPFAM" id="SSF55729">
    <property type="entry name" value="Acyl-CoA N-acyltransferases (Nat)"/>
    <property type="match status" value="1"/>
</dbReference>
<reference evidence="3" key="1">
    <citation type="journal article" date="2019" name="Int. J. Syst. Evol. Microbiol.">
        <title>The Global Catalogue of Microorganisms (GCM) 10K type strain sequencing project: providing services to taxonomists for standard genome sequencing and annotation.</title>
        <authorList>
            <consortium name="The Broad Institute Genomics Platform"/>
            <consortium name="The Broad Institute Genome Sequencing Center for Infectious Disease"/>
            <person name="Wu L."/>
            <person name="Ma J."/>
        </authorList>
    </citation>
    <scope>NUCLEOTIDE SEQUENCE [LARGE SCALE GENOMIC DNA]</scope>
    <source>
        <strain evidence="3">JCM 1405</strain>
    </source>
</reference>
<dbReference type="CDD" id="cd04301">
    <property type="entry name" value="NAT_SF"/>
    <property type="match status" value="1"/>
</dbReference>
<sequence length="166" mass="19680">MIRKANREDLKVIMKIIKETIVEMHSYNNYQWDENYPKEKDFAKDIEKGDLYVIEKEGELLGFACINREEPDEYKELNWSLDEDALVVHRMAVSGNRRQRGIGTELINFAHELALRNNIRYLKTDTYSLNIKMNGFFKKSGYKLIGEMSFLGKEKTFYCYEKVLEI</sequence>
<dbReference type="PROSITE" id="PS51186">
    <property type="entry name" value="GNAT"/>
    <property type="match status" value="1"/>
</dbReference>
<dbReference type="Proteomes" id="UP001500339">
    <property type="component" value="Unassembled WGS sequence"/>
</dbReference>
<evidence type="ECO:0000313" key="3">
    <source>
        <dbReference type="Proteomes" id="UP001500339"/>
    </source>
</evidence>